<keyword evidence="3 5" id="KW-1005">Bacterial flagellum biogenesis</keyword>
<name>A0A238KKK0_9RHOB</name>
<dbReference type="GO" id="GO:0044781">
    <property type="term" value="P:bacterial-type flagellum organization"/>
    <property type="evidence" value="ECO:0007669"/>
    <property type="project" value="UniProtKB-UniRule"/>
</dbReference>
<protein>
    <recommendedName>
        <fullName evidence="2 5">Basal-body rod modification protein FlgD</fullName>
    </recommendedName>
</protein>
<organism evidence="8 9">
    <name type="scientific">Pelagimonas varians</name>
    <dbReference type="NCBI Taxonomy" id="696760"/>
    <lineage>
        <taxon>Bacteria</taxon>
        <taxon>Pseudomonadati</taxon>
        <taxon>Pseudomonadota</taxon>
        <taxon>Alphaproteobacteria</taxon>
        <taxon>Rhodobacterales</taxon>
        <taxon>Roseobacteraceae</taxon>
        <taxon>Pelagimonas</taxon>
    </lineage>
</organism>
<dbReference type="OrthoDB" id="9785233at2"/>
<dbReference type="EMBL" id="FXYH01000008">
    <property type="protein sequence ID" value="SMX42642.1"/>
    <property type="molecule type" value="Genomic_DNA"/>
</dbReference>
<dbReference type="Proteomes" id="UP000220836">
    <property type="component" value="Unassembled WGS sequence"/>
</dbReference>
<feature type="compositionally biased region" description="Low complexity" evidence="6">
    <location>
        <begin position="10"/>
        <end position="28"/>
    </location>
</feature>
<evidence type="ECO:0000256" key="4">
    <source>
        <dbReference type="ARBA" id="ARBA00024746"/>
    </source>
</evidence>
<feature type="domain" description="FlgD/Vpr Ig-like" evidence="7">
    <location>
        <begin position="113"/>
        <end position="180"/>
    </location>
</feature>
<dbReference type="Pfam" id="PF03963">
    <property type="entry name" value="FlgD"/>
    <property type="match status" value="1"/>
</dbReference>
<dbReference type="RefSeq" id="WP_097804933.1">
    <property type="nucleotide sequence ID" value="NZ_FXYH01000008.1"/>
</dbReference>
<keyword evidence="9" id="KW-1185">Reference proteome</keyword>
<dbReference type="Gene3D" id="2.60.40.4070">
    <property type="match status" value="1"/>
</dbReference>
<comment type="function">
    <text evidence="4 5">Required for flagellar hook formation. May act as a scaffolding protein.</text>
</comment>
<evidence type="ECO:0000313" key="9">
    <source>
        <dbReference type="Proteomes" id="UP000220836"/>
    </source>
</evidence>
<evidence type="ECO:0000256" key="6">
    <source>
        <dbReference type="SAM" id="MobiDB-lite"/>
    </source>
</evidence>
<comment type="similarity">
    <text evidence="1 5">Belongs to the FlgD family.</text>
</comment>
<evidence type="ECO:0000259" key="7">
    <source>
        <dbReference type="Pfam" id="PF13860"/>
    </source>
</evidence>
<reference evidence="8 9" key="1">
    <citation type="submission" date="2017-05" db="EMBL/GenBank/DDBJ databases">
        <authorList>
            <person name="Song R."/>
            <person name="Chenine A.L."/>
            <person name="Ruprecht R.M."/>
        </authorList>
    </citation>
    <scope>NUCLEOTIDE SEQUENCE [LARGE SCALE GENOMIC DNA]</scope>
    <source>
        <strain evidence="8 9">CECT 8663</strain>
    </source>
</reference>
<dbReference type="InterPro" id="IPR005648">
    <property type="entry name" value="FlgD"/>
</dbReference>
<dbReference type="AlphaFoldDB" id="A0A238KKK0"/>
<accession>A0A238KKK0</accession>
<feature type="region of interest" description="Disordered" evidence="6">
    <location>
        <begin position="1"/>
        <end position="28"/>
    </location>
</feature>
<evidence type="ECO:0000256" key="1">
    <source>
        <dbReference type="ARBA" id="ARBA00010577"/>
    </source>
</evidence>
<evidence type="ECO:0000256" key="2">
    <source>
        <dbReference type="ARBA" id="ARBA00016013"/>
    </source>
</evidence>
<evidence type="ECO:0000313" key="8">
    <source>
        <dbReference type="EMBL" id="SMX42642.1"/>
    </source>
</evidence>
<dbReference type="Pfam" id="PF13860">
    <property type="entry name" value="FlgD_ig"/>
    <property type="match status" value="1"/>
</dbReference>
<proteinExistence type="inferred from homology"/>
<evidence type="ECO:0000256" key="3">
    <source>
        <dbReference type="ARBA" id="ARBA00022795"/>
    </source>
</evidence>
<gene>
    <name evidence="8" type="primary">flgD</name>
    <name evidence="8" type="ORF">PEV8663_02437</name>
</gene>
<sequence length="228" mass="24431">MTDTAAIQPVVSSTSSAGTTTTNSAATSSATVSSDFETFLKMMTVQVQNQDPMNPMDSTEYATQLATFSSVEQQVLTNDLLKEMGAMLGGNALQQFGSWVGMDALARTPAQFTGEPVVFRPEYAVGAETANLLVRNSSGDVVQRLSIPVGQEEAIWAGVDDQNNIYPDGSYRFEIESYKGEELLETNLAAVYNRVDEVRNEGSEVMVRLASGAELTTSQVDGLRSAGT</sequence>
<evidence type="ECO:0000256" key="5">
    <source>
        <dbReference type="RuleBase" id="RU362076"/>
    </source>
</evidence>
<dbReference type="InterPro" id="IPR025965">
    <property type="entry name" value="FlgD/Vpr_Ig-like"/>
</dbReference>